<feature type="transmembrane region" description="Helical" evidence="1">
    <location>
        <begin position="175"/>
        <end position="195"/>
    </location>
</feature>
<dbReference type="InterPro" id="IPR010266">
    <property type="entry name" value="NnrS"/>
</dbReference>
<feature type="transmembrane region" description="Helical" evidence="1">
    <location>
        <begin position="290"/>
        <end position="316"/>
    </location>
</feature>
<feature type="transmembrane region" description="Helical" evidence="1">
    <location>
        <begin position="358"/>
        <end position="376"/>
    </location>
</feature>
<keyword evidence="1" id="KW-1133">Transmembrane helix</keyword>
<keyword evidence="1" id="KW-0472">Membrane</keyword>
<evidence type="ECO:0000313" key="2">
    <source>
        <dbReference type="EMBL" id="SFV54222.1"/>
    </source>
</evidence>
<dbReference type="EMBL" id="FPHH01000025">
    <property type="protein sequence ID" value="SFV54222.1"/>
    <property type="molecule type" value="Genomic_DNA"/>
</dbReference>
<feature type="transmembrane region" description="Helical" evidence="1">
    <location>
        <begin position="111"/>
        <end position="131"/>
    </location>
</feature>
<feature type="transmembrane region" description="Helical" evidence="1">
    <location>
        <begin position="53"/>
        <end position="71"/>
    </location>
</feature>
<gene>
    <name evidence="2" type="ORF">MNB_SM-5-996</name>
</gene>
<organism evidence="2">
    <name type="scientific">hydrothermal vent metagenome</name>
    <dbReference type="NCBI Taxonomy" id="652676"/>
    <lineage>
        <taxon>unclassified sequences</taxon>
        <taxon>metagenomes</taxon>
        <taxon>ecological metagenomes</taxon>
    </lineage>
</organism>
<reference evidence="2" key="1">
    <citation type="submission" date="2016-10" db="EMBL/GenBank/DDBJ databases">
        <authorList>
            <person name="de Groot N.N."/>
        </authorList>
    </citation>
    <scope>NUCLEOTIDE SEQUENCE</scope>
</reference>
<dbReference type="Pfam" id="PF05940">
    <property type="entry name" value="NnrS"/>
    <property type="match status" value="1"/>
</dbReference>
<feature type="transmembrane region" description="Helical" evidence="1">
    <location>
        <begin position="83"/>
        <end position="105"/>
    </location>
</feature>
<feature type="transmembrane region" description="Helical" evidence="1">
    <location>
        <begin position="143"/>
        <end position="169"/>
    </location>
</feature>
<dbReference type="AlphaFoldDB" id="A0A1W1BL40"/>
<accession>A0A1W1BL40</accession>
<sequence>MRTKENYFLSQPHQPFFLLGIVNAVIMMLLFGLNYKGILPLDIDPLTLHSYSLIYLVFTNFFTGFLFTTFPRFNQTDTIDKGYYTKIFYANTAASVLFILGALFWNYLLTFAMLTAFVSQFFIILKLTVIYKNANTPDKEDSFWILGANHIGLFAHLLFIISIFIPAILNTAINSAFYLYLIFLAFSVGQRMIPFFSHSFAQKGEHFVRNVFILFVLKFIFSISEFKALELIVDIALALYLGREFYHWELHPFHSPAILWVLHLALFWLPISFALSALSLTAELFLDTSFYFFNVHLLAIGFLTTVLIGFGTRVTLGHAGMPPHADKFVTALFFFIQLVVLLRALYSFNIAFRWDMNSLFDISFTAWLLLFVLWGSRYSKILIFGKKV</sequence>
<evidence type="ECO:0000256" key="1">
    <source>
        <dbReference type="SAM" id="Phobius"/>
    </source>
</evidence>
<protein>
    <submittedName>
        <fullName evidence="2">NnrS protein involved in response to NO</fullName>
    </submittedName>
</protein>
<name>A0A1W1BL40_9ZZZZ</name>
<feature type="transmembrane region" description="Helical" evidence="1">
    <location>
        <begin position="328"/>
        <end position="346"/>
    </location>
</feature>
<feature type="transmembrane region" description="Helical" evidence="1">
    <location>
        <begin position="16"/>
        <end position="33"/>
    </location>
</feature>
<feature type="transmembrane region" description="Helical" evidence="1">
    <location>
        <begin position="207"/>
        <end position="223"/>
    </location>
</feature>
<proteinExistence type="predicted"/>
<feature type="transmembrane region" description="Helical" evidence="1">
    <location>
        <begin position="258"/>
        <end position="278"/>
    </location>
</feature>
<keyword evidence="1" id="KW-0812">Transmembrane</keyword>